<comment type="similarity">
    <text evidence="2">Belongs to the PhyH family.</text>
</comment>
<evidence type="ECO:0000256" key="2">
    <source>
        <dbReference type="ARBA" id="ARBA00005830"/>
    </source>
</evidence>
<dbReference type="AlphaFoldDB" id="R4X968"/>
<evidence type="ECO:0000256" key="3">
    <source>
        <dbReference type="ARBA" id="ARBA00022723"/>
    </source>
</evidence>
<dbReference type="SUPFAM" id="SSF51197">
    <property type="entry name" value="Clavaminate synthase-like"/>
    <property type="match status" value="1"/>
</dbReference>
<dbReference type="Gene3D" id="2.60.120.620">
    <property type="entry name" value="q2cbj1_9rhob like domain"/>
    <property type="match status" value="1"/>
</dbReference>
<dbReference type="PANTHER" id="PTHR20883:SF15">
    <property type="entry name" value="PHYTANOYL-COA DIOXYGENASE DOMAIN-CONTAINING PROTEIN 1"/>
    <property type="match status" value="1"/>
</dbReference>
<dbReference type="eggNOG" id="KOG3290">
    <property type="taxonomic scope" value="Eukaryota"/>
</dbReference>
<gene>
    <name evidence="5" type="ORF">TAPDE_000266</name>
</gene>
<evidence type="ECO:0000313" key="6">
    <source>
        <dbReference type="Proteomes" id="UP000013776"/>
    </source>
</evidence>
<dbReference type="EMBL" id="CAHR02000005">
    <property type="protein sequence ID" value="CCG80717.1"/>
    <property type="molecule type" value="Genomic_DNA"/>
</dbReference>
<reference evidence="5 6" key="1">
    <citation type="journal article" date="2013" name="MBio">
        <title>Genome sequencing of the plant pathogen Taphrina deformans, the causal agent of peach leaf curl.</title>
        <authorList>
            <person name="Cisse O.H."/>
            <person name="Almeida J.M.G.C.F."/>
            <person name="Fonseca A."/>
            <person name="Kumar A.A."/>
            <person name="Salojaervi J."/>
            <person name="Overmyer K."/>
            <person name="Hauser P.M."/>
            <person name="Pagni M."/>
        </authorList>
    </citation>
    <scope>NUCLEOTIDE SEQUENCE [LARGE SCALE GENOMIC DNA]</scope>
    <source>
        <strain evidence="6">PYCC 5710 / ATCC 11124 / CBS 356.35 / IMI 108563 / JCM 9778 / NBRC 8474</strain>
    </source>
</reference>
<proteinExistence type="inferred from homology"/>
<accession>R4X968</accession>
<protein>
    <recommendedName>
        <fullName evidence="7">Phytanoyl-CoA dioxygenase family protein</fullName>
    </recommendedName>
</protein>
<evidence type="ECO:0000256" key="1">
    <source>
        <dbReference type="ARBA" id="ARBA00001962"/>
    </source>
</evidence>
<comment type="caution">
    <text evidence="5">The sequence shown here is derived from an EMBL/GenBank/DDBJ whole genome shotgun (WGS) entry which is preliminary data.</text>
</comment>
<evidence type="ECO:0000256" key="4">
    <source>
        <dbReference type="ARBA" id="ARBA00023004"/>
    </source>
</evidence>
<dbReference type="OrthoDB" id="445007at2759"/>
<dbReference type="Proteomes" id="UP000013776">
    <property type="component" value="Unassembled WGS sequence"/>
</dbReference>
<dbReference type="PANTHER" id="PTHR20883">
    <property type="entry name" value="PHYTANOYL-COA DIOXYGENASE DOMAIN CONTAINING 1"/>
    <property type="match status" value="1"/>
</dbReference>
<dbReference type="VEuPathDB" id="FungiDB:TAPDE_000266"/>
<keyword evidence="4" id="KW-0408">Iron</keyword>
<organism evidence="5 6">
    <name type="scientific">Taphrina deformans (strain PYCC 5710 / ATCC 11124 / CBS 356.35 / IMI 108563 / JCM 9778 / NBRC 8474)</name>
    <name type="common">Peach leaf curl fungus</name>
    <name type="synonym">Lalaria deformans</name>
    <dbReference type="NCBI Taxonomy" id="1097556"/>
    <lineage>
        <taxon>Eukaryota</taxon>
        <taxon>Fungi</taxon>
        <taxon>Dikarya</taxon>
        <taxon>Ascomycota</taxon>
        <taxon>Taphrinomycotina</taxon>
        <taxon>Taphrinomycetes</taxon>
        <taxon>Taphrinales</taxon>
        <taxon>Taphrinaceae</taxon>
        <taxon>Taphrina</taxon>
    </lineage>
</organism>
<dbReference type="GO" id="GO:0046872">
    <property type="term" value="F:metal ion binding"/>
    <property type="evidence" value="ECO:0007669"/>
    <property type="project" value="UniProtKB-KW"/>
</dbReference>
<evidence type="ECO:0008006" key="7">
    <source>
        <dbReference type="Google" id="ProtNLM"/>
    </source>
</evidence>
<dbReference type="InterPro" id="IPR008775">
    <property type="entry name" value="Phytyl_CoA_dOase-like"/>
</dbReference>
<sequence>MAFSEEQLQKFHRDGYLIIPDFLSRETTDKLRSKVSTMLNEFDLSSHPMTKFSTGEKSAHVGDDYFLESNDKVRFFFEEGAFNEAGELTKSKDKAINKIGHALHDKDEDFRRISTNDEIVSIARALEYGDPRVLQSMIICKQPEIGGAVPSHQDSVFLYTDKPSAVGFWFALEDCTRTNGCLSFAPGTHKSCAISKRFVRDPKGTGTTFVNVPGVQPYQEPSDDAFVVEECRAGSMVLIHGSVLHKSEANKSLKSRYIYTFHMIDVDSSRGQVYDEKNWLQPPAQGFTKLFA</sequence>
<comment type="cofactor">
    <cofactor evidence="1">
        <name>Fe cation</name>
        <dbReference type="ChEBI" id="CHEBI:24875"/>
    </cofactor>
</comment>
<name>R4X968_TAPDE</name>
<dbReference type="Pfam" id="PF05721">
    <property type="entry name" value="PhyH"/>
    <property type="match status" value="1"/>
</dbReference>
<keyword evidence="3" id="KW-0479">Metal-binding</keyword>
<dbReference type="STRING" id="1097556.R4X968"/>
<keyword evidence="6" id="KW-1185">Reference proteome</keyword>
<evidence type="ECO:0000313" key="5">
    <source>
        <dbReference type="EMBL" id="CCG80717.1"/>
    </source>
</evidence>